<dbReference type="RefSeq" id="XP_002140751.1">
    <property type="nucleotide sequence ID" value="XM_002140715.1"/>
</dbReference>
<dbReference type="AlphaFoldDB" id="B6ADW1"/>
<proteinExistence type="predicted"/>
<accession>B6ADW1</accession>
<organism evidence="1 2">
    <name type="scientific">Cryptosporidium muris (strain RN66)</name>
    <dbReference type="NCBI Taxonomy" id="441375"/>
    <lineage>
        <taxon>Eukaryota</taxon>
        <taxon>Sar</taxon>
        <taxon>Alveolata</taxon>
        <taxon>Apicomplexa</taxon>
        <taxon>Conoidasida</taxon>
        <taxon>Coccidia</taxon>
        <taxon>Eucoccidiorida</taxon>
        <taxon>Eimeriorina</taxon>
        <taxon>Cryptosporidiidae</taxon>
        <taxon>Cryptosporidium</taxon>
    </lineage>
</organism>
<gene>
    <name evidence="1" type="ORF">CMU_008940</name>
</gene>
<name>B6ADW1_CRYMR</name>
<dbReference type="EMBL" id="DS989729">
    <property type="protein sequence ID" value="EEA06402.1"/>
    <property type="molecule type" value="Genomic_DNA"/>
</dbReference>
<sequence length="896" mass="100034">MSGIIILKTKTWQQITDVNSVFQLPDWHSFSAAQVTSSCIQCNREYIVHMFSDAPRVVMLDSGIIKQEDMSNGSKCSSRLSGLGITKLSLSPSSNNIIYSRGKDLTISNIQTDSFNTLYSGGIQWKYVSMNPLDDRCFIAWNDNVVLLWNKASCDSHMLQYESTGLSTSNNSNYISNSIIIRYTDPSEICYAYFLVDYVIVTTTTGHFDIFSAGLSPGEYYRSFRRNSLLSINSKLADATVTPIRENIKYTLALDAFIVLTLSLTGNIIHINIWKLPIDPANPEEDLELIQNITLHSTEPLNNSTKLRFVGPFWGDFIGIQISNQLILCYLSSQKPIKAMYLLPSRLLDAAAIRPPPYTTWIDIKNQKNLSKDIPNRLFLELFISNIFGGLESIILPPIEDVDKLTNTQYDNGTTPQDLFLCNITSNTTSSDTTRDITADYYAAIMQNSGIKPGSVSLQHGNMTTLPSDRSDILSSLFGALNLEHGSISPQIESSSTPVNNGPILDTSAIVQINTAIEDGIQKSLVKCINTEFKYLINSSIKEIYGIMEKEIKTILTKVNSLEKTVKEDSKKLSNMLRQVETLTIEYGDKISVIVQNSERNLNTLIDFSNNCSEQLSILKRSSEAARAAPLDDLAQVIADSFGTLTNTVTQLQESITRIEHKNSNFNTYYVTTSTTRDTPPKISSFGDVSRQIEDCLYLQQYDKAFAIAISTDQANLSTGDMAQSSPNCGSWVMYLACKFDPCIWLDNEPLPISHPVLLGIARTLSDTLPPLISTLSRSNHTVNNSNALADLKFRILWIKEAIHCFEPFTDTLLPDDITQLLNEILSRLNQCLLLLEVSESTKNHTNFSNLADGIVVHDLTSVVRHIKRIIRTISYSYKQGRADHNSTSTRTMQQS</sequence>
<dbReference type="VEuPathDB" id="CryptoDB:CMU_008940"/>
<keyword evidence="2" id="KW-1185">Reference proteome</keyword>
<dbReference type="GeneID" id="6995923"/>
<dbReference type="Proteomes" id="UP000001460">
    <property type="component" value="Unassembled WGS sequence"/>
</dbReference>
<dbReference type="OMA" id="KCINTEF"/>
<dbReference type="OrthoDB" id="340226at2759"/>
<evidence type="ECO:0000313" key="2">
    <source>
        <dbReference type="Proteomes" id="UP000001460"/>
    </source>
</evidence>
<reference evidence="1" key="1">
    <citation type="submission" date="2008-06" db="EMBL/GenBank/DDBJ databases">
        <authorList>
            <person name="Lorenzi H."/>
            <person name="Inman J."/>
            <person name="Miller J."/>
            <person name="Schobel S."/>
            <person name="Amedeo P."/>
            <person name="Caler E.V."/>
            <person name="da Silva J."/>
        </authorList>
    </citation>
    <scope>NUCLEOTIDE SEQUENCE [LARGE SCALE GENOMIC DNA]</scope>
    <source>
        <strain evidence="1">RN66</strain>
    </source>
</reference>
<protein>
    <submittedName>
        <fullName evidence="1">Uncharacterized protein</fullName>
    </submittedName>
</protein>
<dbReference type="eggNOG" id="ENOG502T0TQ">
    <property type="taxonomic scope" value="Eukaryota"/>
</dbReference>
<dbReference type="STRING" id="441375.B6ADW1"/>
<evidence type="ECO:0000313" key="1">
    <source>
        <dbReference type="EMBL" id="EEA06402.1"/>
    </source>
</evidence>